<dbReference type="EMBL" id="FUEG01000055">
    <property type="protein sequence ID" value="SJL18206.1"/>
    <property type="molecule type" value="Genomic_DNA"/>
</dbReference>
<name>A0A284SB60_ARMOS</name>
<feature type="transmembrane region" description="Helical" evidence="1">
    <location>
        <begin position="203"/>
        <end position="223"/>
    </location>
</feature>
<protein>
    <submittedName>
        <fullName evidence="2">Uncharacterized protein</fullName>
    </submittedName>
</protein>
<accession>A0A284SB60</accession>
<evidence type="ECO:0000313" key="2">
    <source>
        <dbReference type="EMBL" id="SJL18206.1"/>
    </source>
</evidence>
<feature type="transmembrane region" description="Helical" evidence="1">
    <location>
        <begin position="129"/>
        <end position="149"/>
    </location>
</feature>
<evidence type="ECO:0000256" key="1">
    <source>
        <dbReference type="SAM" id="Phobius"/>
    </source>
</evidence>
<feature type="transmembrane region" description="Helical" evidence="1">
    <location>
        <begin position="97"/>
        <end position="117"/>
    </location>
</feature>
<keyword evidence="1" id="KW-0472">Membrane</keyword>
<organism evidence="2 3">
    <name type="scientific">Armillaria ostoyae</name>
    <name type="common">Armillaria root rot fungus</name>
    <dbReference type="NCBI Taxonomy" id="47428"/>
    <lineage>
        <taxon>Eukaryota</taxon>
        <taxon>Fungi</taxon>
        <taxon>Dikarya</taxon>
        <taxon>Basidiomycota</taxon>
        <taxon>Agaricomycotina</taxon>
        <taxon>Agaricomycetes</taxon>
        <taxon>Agaricomycetidae</taxon>
        <taxon>Agaricales</taxon>
        <taxon>Marasmiineae</taxon>
        <taxon>Physalacriaceae</taxon>
        <taxon>Armillaria</taxon>
    </lineage>
</organism>
<reference evidence="3" key="1">
    <citation type="journal article" date="2017" name="Nat. Ecol. Evol.">
        <title>Genome expansion and lineage-specific genetic innovations in the forest pathogenic fungi Armillaria.</title>
        <authorList>
            <person name="Sipos G."/>
            <person name="Prasanna A.N."/>
            <person name="Walter M.C."/>
            <person name="O'Connor E."/>
            <person name="Balint B."/>
            <person name="Krizsan K."/>
            <person name="Kiss B."/>
            <person name="Hess J."/>
            <person name="Varga T."/>
            <person name="Slot J."/>
            <person name="Riley R."/>
            <person name="Boka B."/>
            <person name="Rigling D."/>
            <person name="Barry K."/>
            <person name="Lee J."/>
            <person name="Mihaltcheva S."/>
            <person name="LaButti K."/>
            <person name="Lipzen A."/>
            <person name="Waldron R."/>
            <person name="Moloney N.M."/>
            <person name="Sperisen C."/>
            <person name="Kredics L."/>
            <person name="Vagvoelgyi C."/>
            <person name="Patrignani A."/>
            <person name="Fitzpatrick D."/>
            <person name="Nagy I."/>
            <person name="Doyle S."/>
            <person name="Anderson J.B."/>
            <person name="Grigoriev I.V."/>
            <person name="Gueldener U."/>
            <person name="Muensterkoetter M."/>
            <person name="Nagy L.G."/>
        </authorList>
    </citation>
    <scope>NUCLEOTIDE SEQUENCE [LARGE SCALE GENOMIC DNA]</scope>
    <source>
        <strain evidence="3">C18/9</strain>
    </source>
</reference>
<dbReference type="AlphaFoldDB" id="A0A284SB60"/>
<keyword evidence="1" id="KW-0812">Transmembrane</keyword>
<proteinExistence type="predicted"/>
<gene>
    <name evidence="2" type="ORF">ARMOST_21784</name>
</gene>
<dbReference type="PANTHER" id="PTHR40465">
    <property type="entry name" value="CHROMOSOME 1, WHOLE GENOME SHOTGUN SEQUENCE"/>
    <property type="match status" value="1"/>
</dbReference>
<keyword evidence="3" id="KW-1185">Reference proteome</keyword>
<feature type="transmembrane region" description="Helical" evidence="1">
    <location>
        <begin position="55"/>
        <end position="77"/>
    </location>
</feature>
<feature type="transmembrane region" description="Helical" evidence="1">
    <location>
        <begin position="12"/>
        <end position="35"/>
    </location>
</feature>
<dbReference type="OrthoDB" id="2900275at2759"/>
<dbReference type="STRING" id="47428.A0A284SB60"/>
<dbReference type="PANTHER" id="PTHR40465:SF1">
    <property type="entry name" value="DUF6534 DOMAIN-CONTAINING PROTEIN"/>
    <property type="match status" value="1"/>
</dbReference>
<dbReference type="Proteomes" id="UP000219338">
    <property type="component" value="Unassembled WGS sequence"/>
</dbReference>
<evidence type="ECO:0000313" key="3">
    <source>
        <dbReference type="Proteomes" id="UP000219338"/>
    </source>
</evidence>
<keyword evidence="1" id="KW-1133">Transmembrane helix</keyword>
<sequence length="361" mass="40665">MALAGALQLDNTVGTFEIAVTIASLLIGVPCVQVWKYSNDYQRDPWYMKAPVMSFPPFSVTFISDCVSAALNARLVYSYTVTHWGDIDVLVSIPWSFLGLVTASVCGFVAFIVQLFYVYRIWRLSNGNYLLTCLLAAISVAEFIVNMYAVDGARRITVYTDQVKIKPYLLAYNALGAVDDCLLARTMMLLLKSRTRFKKTNTMITRLVGLSFAFSIQIFLLAFREDDALCKYRHIYKVCRLSLRTDSASHLGNAAWQLYSQLSRYAYANIHYFIYSTVQLAIWDETMIDHPLYFALPRLYGASLFGLLNAHNDIRNGTPNNGYSSNEILLSLALEVHIQLQPQSKAYLWVAMGSHPIPALG</sequence>